<dbReference type="Gene3D" id="3.40.1620.10">
    <property type="entry name" value="YefM-like domain"/>
    <property type="match status" value="1"/>
</dbReference>
<dbReference type="Pfam" id="PF02604">
    <property type="entry name" value="PhdYeFM_antitox"/>
    <property type="match status" value="1"/>
</dbReference>
<protein>
    <recommendedName>
        <fullName evidence="2">Antitoxin</fullName>
    </recommendedName>
</protein>
<keyword evidence="4" id="KW-1185">Reference proteome</keyword>
<reference evidence="3 4" key="1">
    <citation type="journal article" date="2019" name="Emerg. Microbes Infect.">
        <title>Comprehensive subspecies identification of 175 nontuberculous mycobacteria species based on 7547 genomic profiles.</title>
        <authorList>
            <person name="Matsumoto Y."/>
            <person name="Kinjo T."/>
            <person name="Motooka D."/>
            <person name="Nabeya D."/>
            <person name="Jung N."/>
            <person name="Uechi K."/>
            <person name="Horii T."/>
            <person name="Iida T."/>
            <person name="Fujita J."/>
            <person name="Nakamura S."/>
        </authorList>
    </citation>
    <scope>NUCLEOTIDE SEQUENCE [LARGE SCALE GENOMIC DNA]</scope>
    <source>
        <strain evidence="3 4">JCM 30395</strain>
    </source>
</reference>
<dbReference type="AlphaFoldDB" id="A0A7I7SPS3"/>
<comment type="similarity">
    <text evidence="1 2">Belongs to the phD/YefM antitoxin family.</text>
</comment>
<organism evidence="3 4">
    <name type="scientific">Mycolicibacterium sarraceniae</name>
    <dbReference type="NCBI Taxonomy" id="1534348"/>
    <lineage>
        <taxon>Bacteria</taxon>
        <taxon>Bacillati</taxon>
        <taxon>Actinomycetota</taxon>
        <taxon>Actinomycetes</taxon>
        <taxon>Mycobacteriales</taxon>
        <taxon>Mycobacteriaceae</taxon>
        <taxon>Mycolicibacterium</taxon>
    </lineage>
</organism>
<proteinExistence type="inferred from homology"/>
<dbReference type="NCBIfam" id="TIGR01552">
    <property type="entry name" value="phd_fam"/>
    <property type="match status" value="1"/>
</dbReference>
<dbReference type="Proteomes" id="UP000466445">
    <property type="component" value="Chromosome"/>
</dbReference>
<name>A0A7I7SPS3_9MYCO</name>
<gene>
    <name evidence="3" type="ORF">MSAR_15170</name>
</gene>
<evidence type="ECO:0000256" key="1">
    <source>
        <dbReference type="ARBA" id="ARBA00009981"/>
    </source>
</evidence>
<dbReference type="EMBL" id="AP022595">
    <property type="protein sequence ID" value="BBY58381.1"/>
    <property type="molecule type" value="Genomic_DNA"/>
</dbReference>
<evidence type="ECO:0000313" key="4">
    <source>
        <dbReference type="Proteomes" id="UP000466445"/>
    </source>
</evidence>
<evidence type="ECO:0000256" key="2">
    <source>
        <dbReference type="RuleBase" id="RU362080"/>
    </source>
</evidence>
<accession>A0A7I7SPS3</accession>
<evidence type="ECO:0000313" key="3">
    <source>
        <dbReference type="EMBL" id="BBY58381.1"/>
    </source>
</evidence>
<sequence>MGMAVEKVSSTEAKSRLNALLAEVERTGKTVIITNHGRDIALLVPANPTPRQFGQLPSLSVPIDFDDPLPNAELARWEGGEPS</sequence>
<dbReference type="KEGG" id="msar:MSAR_15170"/>
<dbReference type="InterPro" id="IPR036165">
    <property type="entry name" value="YefM-like_sf"/>
</dbReference>
<dbReference type="SUPFAM" id="SSF143120">
    <property type="entry name" value="YefM-like"/>
    <property type="match status" value="1"/>
</dbReference>
<dbReference type="InterPro" id="IPR006442">
    <property type="entry name" value="Antitoxin_Phd/YefM"/>
</dbReference>
<comment type="function">
    <text evidence="2">Antitoxin component of a type II toxin-antitoxin (TA) system.</text>
</comment>